<reference evidence="2" key="1">
    <citation type="submission" date="2022-08" db="EMBL/GenBank/DDBJ databases">
        <authorList>
            <consortium name="DOE Joint Genome Institute"/>
            <person name="Min B."/>
            <person name="Riley R."/>
            <person name="Sierra-Patev S."/>
            <person name="Naranjo-Ortiz M."/>
            <person name="Looney B."/>
            <person name="Konkel Z."/>
            <person name="Slot J.C."/>
            <person name="Sakamoto Y."/>
            <person name="Steenwyk J.L."/>
            <person name="Rokas A."/>
            <person name="Carro J."/>
            <person name="Camarero S."/>
            <person name="Ferreira P."/>
            <person name="Molpeceres G."/>
            <person name="Ruiz-Duenas F.J."/>
            <person name="Serrano A."/>
            <person name="Henrissat B."/>
            <person name="Drula E."/>
            <person name="Hughes K.W."/>
            <person name="Mata J.L."/>
            <person name="Ishikawa N.K."/>
            <person name="Vargas-Isla R."/>
            <person name="Ushijima S."/>
            <person name="Smith C.A."/>
            <person name="Ahrendt S."/>
            <person name="Andreopoulos W."/>
            <person name="He G."/>
            <person name="Labutti K."/>
            <person name="Lipzen A."/>
            <person name="Ng V."/>
            <person name="Sandor L."/>
            <person name="Barry K."/>
            <person name="Martinez A.T."/>
            <person name="Xiao Y."/>
            <person name="Gibbons J.G."/>
            <person name="Terashima K."/>
            <person name="Hibbett D.S."/>
            <person name="Grigoriev I.V."/>
        </authorList>
    </citation>
    <scope>NUCLEOTIDE SEQUENCE</scope>
    <source>
        <strain evidence="2">TFB9207</strain>
    </source>
</reference>
<organism evidence="2 3">
    <name type="scientific">Lentinula raphanica</name>
    <dbReference type="NCBI Taxonomy" id="153919"/>
    <lineage>
        <taxon>Eukaryota</taxon>
        <taxon>Fungi</taxon>
        <taxon>Dikarya</taxon>
        <taxon>Basidiomycota</taxon>
        <taxon>Agaricomycotina</taxon>
        <taxon>Agaricomycetes</taxon>
        <taxon>Agaricomycetidae</taxon>
        <taxon>Agaricales</taxon>
        <taxon>Marasmiineae</taxon>
        <taxon>Omphalotaceae</taxon>
        <taxon>Lentinula</taxon>
    </lineage>
</organism>
<sequence length="270" mass="30906">MLVHRNFTSSAAVFLLHLLLHLLLLFELFATVGIVAVQASPIQTDSGGSSGNAPPSVPSDVGHSQEVAEPEILLGYVGHWTKDEDIDLVNLKEDVIEIVKKYWRRRPERFLLLPRPLVPEVKPTKEIQYAVGENLWCKVKFLGTRKDLAEIPESYVPEDEFAKEYYRIARLEGGLSSKWPDKIVTSHNREDFLLWFATSKLDRVRFCDCSDLEVEWNKRIEHWEISEWEVLFPALHGAYPKAKMATLHSWRSGGVWEKILSRVGLSRSKG</sequence>
<dbReference type="EMBL" id="MU806605">
    <property type="protein sequence ID" value="KAJ3833963.1"/>
    <property type="molecule type" value="Genomic_DNA"/>
</dbReference>
<comment type="caution">
    <text evidence="2">The sequence shown here is derived from an EMBL/GenBank/DDBJ whole genome shotgun (WGS) entry which is preliminary data.</text>
</comment>
<name>A0AA38P0B3_9AGAR</name>
<accession>A0AA38P0B3</accession>
<feature type="signal peptide" evidence="1">
    <location>
        <begin position="1"/>
        <end position="39"/>
    </location>
</feature>
<keyword evidence="1" id="KW-0732">Signal</keyword>
<proteinExistence type="predicted"/>
<evidence type="ECO:0000313" key="2">
    <source>
        <dbReference type="EMBL" id="KAJ3833963.1"/>
    </source>
</evidence>
<protein>
    <submittedName>
        <fullName evidence="2">Uncharacterized protein</fullName>
    </submittedName>
</protein>
<gene>
    <name evidence="2" type="ORF">F5878DRAFT_631670</name>
</gene>
<dbReference type="Proteomes" id="UP001163846">
    <property type="component" value="Unassembled WGS sequence"/>
</dbReference>
<feature type="chain" id="PRO_5041317303" evidence="1">
    <location>
        <begin position="40"/>
        <end position="270"/>
    </location>
</feature>
<keyword evidence="3" id="KW-1185">Reference proteome</keyword>
<dbReference type="AlphaFoldDB" id="A0AA38P0B3"/>
<evidence type="ECO:0000313" key="3">
    <source>
        <dbReference type="Proteomes" id="UP001163846"/>
    </source>
</evidence>
<evidence type="ECO:0000256" key="1">
    <source>
        <dbReference type="SAM" id="SignalP"/>
    </source>
</evidence>